<dbReference type="Proteomes" id="UP001055879">
    <property type="component" value="Linkage Group LG13"/>
</dbReference>
<reference evidence="2" key="1">
    <citation type="journal article" date="2022" name="Mol. Ecol. Resour.">
        <title>The genomes of chicory, endive, great burdock and yacon provide insights into Asteraceae palaeo-polyploidization history and plant inulin production.</title>
        <authorList>
            <person name="Fan W."/>
            <person name="Wang S."/>
            <person name="Wang H."/>
            <person name="Wang A."/>
            <person name="Jiang F."/>
            <person name="Liu H."/>
            <person name="Zhao H."/>
            <person name="Xu D."/>
            <person name="Zhang Y."/>
        </authorList>
    </citation>
    <scope>NUCLEOTIDE SEQUENCE [LARGE SCALE GENOMIC DNA]</scope>
    <source>
        <strain evidence="2">cv. Niubang</strain>
    </source>
</reference>
<name>A0ACB8Y7Q9_ARCLA</name>
<comment type="caution">
    <text evidence="1">The sequence shown here is derived from an EMBL/GenBank/DDBJ whole genome shotgun (WGS) entry which is preliminary data.</text>
</comment>
<organism evidence="1 2">
    <name type="scientific">Arctium lappa</name>
    <name type="common">Greater burdock</name>
    <name type="synonym">Lappa major</name>
    <dbReference type="NCBI Taxonomy" id="4217"/>
    <lineage>
        <taxon>Eukaryota</taxon>
        <taxon>Viridiplantae</taxon>
        <taxon>Streptophyta</taxon>
        <taxon>Embryophyta</taxon>
        <taxon>Tracheophyta</taxon>
        <taxon>Spermatophyta</taxon>
        <taxon>Magnoliopsida</taxon>
        <taxon>eudicotyledons</taxon>
        <taxon>Gunneridae</taxon>
        <taxon>Pentapetalae</taxon>
        <taxon>asterids</taxon>
        <taxon>campanulids</taxon>
        <taxon>Asterales</taxon>
        <taxon>Asteraceae</taxon>
        <taxon>Carduoideae</taxon>
        <taxon>Cardueae</taxon>
        <taxon>Arctiinae</taxon>
        <taxon>Arctium</taxon>
    </lineage>
</organism>
<reference evidence="1 2" key="2">
    <citation type="journal article" date="2022" name="Mol. Ecol. Resour.">
        <title>The genomes of chicory, endive, great burdock and yacon provide insights into Asteraceae paleo-polyploidization history and plant inulin production.</title>
        <authorList>
            <person name="Fan W."/>
            <person name="Wang S."/>
            <person name="Wang H."/>
            <person name="Wang A."/>
            <person name="Jiang F."/>
            <person name="Liu H."/>
            <person name="Zhao H."/>
            <person name="Xu D."/>
            <person name="Zhang Y."/>
        </authorList>
    </citation>
    <scope>NUCLEOTIDE SEQUENCE [LARGE SCALE GENOMIC DNA]</scope>
    <source>
        <strain evidence="2">cv. Niubang</strain>
    </source>
</reference>
<dbReference type="EMBL" id="CM042059">
    <property type="protein sequence ID" value="KAI3680836.1"/>
    <property type="molecule type" value="Genomic_DNA"/>
</dbReference>
<sequence length="134" mass="15521">MGCVKSSNANDQDNRRNIVRKPRPWMHKRPITGEQLADMRNTFWHNAPRFGGRREIWSALRAAAESDLPYAQAIIDNNGIRLRNPDMTVCYDGGGARYELPLYVLAEPTNLQGYVRRPFVVNRPNIIEETLRRR</sequence>
<evidence type="ECO:0000313" key="2">
    <source>
        <dbReference type="Proteomes" id="UP001055879"/>
    </source>
</evidence>
<accession>A0ACB8Y7Q9</accession>
<keyword evidence="2" id="KW-1185">Reference proteome</keyword>
<evidence type="ECO:0000313" key="1">
    <source>
        <dbReference type="EMBL" id="KAI3680836.1"/>
    </source>
</evidence>
<proteinExistence type="predicted"/>
<gene>
    <name evidence="1" type="ORF">L6452_35612</name>
</gene>
<protein>
    <submittedName>
        <fullName evidence="1">Uncharacterized protein</fullName>
    </submittedName>
</protein>